<evidence type="ECO:0000313" key="2">
    <source>
        <dbReference type="EMBL" id="MBU3813217.1"/>
    </source>
</evidence>
<feature type="region of interest" description="Disordered" evidence="1">
    <location>
        <begin position="1"/>
        <end position="20"/>
    </location>
</feature>
<gene>
    <name evidence="2" type="ORF">H9791_01730</name>
</gene>
<evidence type="ECO:0000313" key="3">
    <source>
        <dbReference type="Proteomes" id="UP000824236"/>
    </source>
</evidence>
<reference evidence="2" key="1">
    <citation type="journal article" date="2021" name="PeerJ">
        <title>Extensive microbial diversity within the chicken gut microbiome revealed by metagenomics and culture.</title>
        <authorList>
            <person name="Gilroy R."/>
            <person name="Ravi A."/>
            <person name="Getino M."/>
            <person name="Pursley I."/>
            <person name="Horton D.L."/>
            <person name="Alikhan N.F."/>
            <person name="Baker D."/>
            <person name="Gharbi K."/>
            <person name="Hall N."/>
            <person name="Watson M."/>
            <person name="Adriaenssens E.M."/>
            <person name="Foster-Nyarko E."/>
            <person name="Jarju S."/>
            <person name="Secka A."/>
            <person name="Antonio M."/>
            <person name="Oren A."/>
            <person name="Chaudhuri R.R."/>
            <person name="La Ragione R."/>
            <person name="Hildebrand F."/>
            <person name="Pallen M.J."/>
        </authorList>
    </citation>
    <scope>NUCLEOTIDE SEQUENCE</scope>
    <source>
        <strain evidence="2">B3-3758</strain>
    </source>
</reference>
<reference evidence="2" key="2">
    <citation type="submission" date="2021-04" db="EMBL/GenBank/DDBJ databases">
        <authorList>
            <person name="Gilroy R."/>
        </authorList>
    </citation>
    <scope>NUCLEOTIDE SEQUENCE</scope>
    <source>
        <strain evidence="2">B3-3758</strain>
    </source>
</reference>
<sequence>MIAAERFPGQPVPEGGIEEGPLFFPNLDTKNSLKPVPKFSYSKNNAYLYALEKTNHTNDMEKESENIKKEIIAAIKKAKKHKQQALARTAREWKREGIKGKVVPV</sequence>
<name>A0A9E2KDR4_9BACE</name>
<organism evidence="2 3">
    <name type="scientific">Candidatus Bacteroides intestinipullorum</name>
    <dbReference type="NCBI Taxonomy" id="2838471"/>
    <lineage>
        <taxon>Bacteria</taxon>
        <taxon>Pseudomonadati</taxon>
        <taxon>Bacteroidota</taxon>
        <taxon>Bacteroidia</taxon>
        <taxon>Bacteroidales</taxon>
        <taxon>Bacteroidaceae</taxon>
        <taxon>Bacteroides</taxon>
    </lineage>
</organism>
<comment type="caution">
    <text evidence="2">The sequence shown here is derived from an EMBL/GenBank/DDBJ whole genome shotgun (WGS) entry which is preliminary data.</text>
</comment>
<accession>A0A9E2KDR4</accession>
<evidence type="ECO:0000256" key="1">
    <source>
        <dbReference type="SAM" id="MobiDB-lite"/>
    </source>
</evidence>
<dbReference type="EMBL" id="JAHLFO010000016">
    <property type="protein sequence ID" value="MBU3813217.1"/>
    <property type="molecule type" value="Genomic_DNA"/>
</dbReference>
<dbReference type="AlphaFoldDB" id="A0A9E2KDR4"/>
<protein>
    <submittedName>
        <fullName evidence="2">Uncharacterized protein</fullName>
    </submittedName>
</protein>
<dbReference type="Proteomes" id="UP000824236">
    <property type="component" value="Unassembled WGS sequence"/>
</dbReference>
<proteinExistence type="predicted"/>